<dbReference type="InterPro" id="IPR020568">
    <property type="entry name" value="Ribosomal_Su5_D2-typ_SF"/>
</dbReference>
<dbReference type="Pfam" id="PF08544">
    <property type="entry name" value="GHMP_kinases_C"/>
    <property type="match status" value="1"/>
</dbReference>
<comment type="subcellular location">
    <subcellularLocation>
        <location evidence="13">Cytoplasm</location>
    </subcellularLocation>
</comment>
<keyword evidence="7 13" id="KW-0791">Threonine biosynthesis</keyword>
<comment type="pathway">
    <text evidence="1 13">Amino-acid biosynthesis; L-threonine biosynthesis; L-threonine from L-aspartate: step 4/5.</text>
</comment>
<evidence type="ECO:0000256" key="7">
    <source>
        <dbReference type="ARBA" id="ARBA00022697"/>
    </source>
</evidence>
<reference evidence="17" key="1">
    <citation type="submission" date="2016-10" db="EMBL/GenBank/DDBJ databases">
        <title>High microdiversification within the ubiquitous acI lineage of Actinobacteria.</title>
        <authorList>
            <person name="Neuenschwander S.M."/>
            <person name="Salcher M."/>
            <person name="Ghai R."/>
            <person name="Pernthaler J."/>
        </authorList>
    </citation>
    <scope>NUCLEOTIDE SEQUENCE [LARGE SCALE GENOMIC DNA]</scope>
</reference>
<keyword evidence="5 13" id="KW-0028">Amino-acid biosynthesis</keyword>
<keyword evidence="17" id="KW-1185">Reference proteome</keyword>
<evidence type="ECO:0000313" key="16">
    <source>
        <dbReference type="EMBL" id="ASY09701.1"/>
    </source>
</evidence>
<dbReference type="PIRSF" id="PIRSF000676">
    <property type="entry name" value="Homoser_kin"/>
    <property type="match status" value="1"/>
</dbReference>
<keyword evidence="9 13" id="KW-0418">Kinase</keyword>
<dbReference type="PRINTS" id="PR00958">
    <property type="entry name" value="HOMSERKINASE"/>
</dbReference>
<evidence type="ECO:0000256" key="10">
    <source>
        <dbReference type="ARBA" id="ARBA00022840"/>
    </source>
</evidence>
<sequence length="316" mass="33098">MASKRNASGLTFKATMAQISVPATSANIGPGFDCFGLALELRDRYAAQVLDDETFDVDVTGEGADEVKKDSKNLVIKSMLRGFEHMGGKPRGIALRALNVIPHGRGLGSSASAIVGGLALARSLVLTGEQYMSDDDLITLATELEGHPDNVAAAFYGGATIAWVESKTNNDGSNTNIGKAVSLKVDDRIKALLLVPDNQLATAKARKLLPESIPHPDAVLNSARTALLVHALAERPDLLFTATEDLLHQSYRAQAMPKTIALVDKLRGAGLAAVVSGAGPSVMVLYAGGEDEIDQLQSIAPGFSAMKLAIAKAGVQ</sequence>
<evidence type="ECO:0000256" key="1">
    <source>
        <dbReference type="ARBA" id="ARBA00005015"/>
    </source>
</evidence>
<gene>
    <name evidence="13" type="primary">thrB</name>
    <name evidence="16" type="ORF">B1s21122_05115</name>
</gene>
<keyword evidence="8 13" id="KW-0547">Nucleotide-binding</keyword>
<evidence type="ECO:0000259" key="15">
    <source>
        <dbReference type="Pfam" id="PF08544"/>
    </source>
</evidence>
<evidence type="ECO:0000313" key="17">
    <source>
        <dbReference type="Proteomes" id="UP000217153"/>
    </source>
</evidence>
<evidence type="ECO:0000256" key="4">
    <source>
        <dbReference type="ARBA" id="ARBA00017858"/>
    </source>
</evidence>
<keyword evidence="6 13" id="KW-0808">Transferase</keyword>
<dbReference type="KEGG" id="abam:B1s21122_05115"/>
<protein>
    <recommendedName>
        <fullName evidence="4 13">Homoserine kinase</fullName>
        <shortName evidence="13">HK</shortName>
        <shortName evidence="13">HSK</shortName>
        <ecNumber evidence="3 13">2.7.1.39</ecNumber>
    </recommendedName>
</protein>
<evidence type="ECO:0000256" key="5">
    <source>
        <dbReference type="ARBA" id="ARBA00022605"/>
    </source>
</evidence>
<dbReference type="Proteomes" id="UP000217153">
    <property type="component" value="Chromosome"/>
</dbReference>
<proteinExistence type="inferred from homology"/>
<comment type="catalytic activity">
    <reaction evidence="11 13">
        <text>L-homoserine + ATP = O-phospho-L-homoserine + ADP + H(+)</text>
        <dbReference type="Rhea" id="RHEA:13985"/>
        <dbReference type="ChEBI" id="CHEBI:15378"/>
        <dbReference type="ChEBI" id="CHEBI:30616"/>
        <dbReference type="ChEBI" id="CHEBI:57476"/>
        <dbReference type="ChEBI" id="CHEBI:57590"/>
        <dbReference type="ChEBI" id="CHEBI:456216"/>
        <dbReference type="EC" id="2.7.1.39"/>
    </reaction>
</comment>
<dbReference type="AlphaFoldDB" id="A0A249JYU7"/>
<dbReference type="InterPro" id="IPR013750">
    <property type="entry name" value="GHMP_kinase_C_dom"/>
</dbReference>
<dbReference type="RefSeq" id="WP_095681005.1">
    <property type="nucleotide sequence ID" value="NZ_CP016768.2"/>
</dbReference>
<evidence type="ECO:0000256" key="3">
    <source>
        <dbReference type="ARBA" id="ARBA00012078"/>
    </source>
</evidence>
<dbReference type="InterPro" id="IPR000870">
    <property type="entry name" value="Homoserine_kinase"/>
</dbReference>
<name>A0A249JYU7_9ACTN</name>
<dbReference type="NCBIfam" id="TIGR00191">
    <property type="entry name" value="thrB"/>
    <property type="match status" value="1"/>
</dbReference>
<keyword evidence="10 13" id="KW-0067">ATP-binding</keyword>
<evidence type="ECO:0000256" key="13">
    <source>
        <dbReference type="HAMAP-Rule" id="MF_00384"/>
    </source>
</evidence>
<keyword evidence="13" id="KW-0963">Cytoplasm</keyword>
<comment type="similarity">
    <text evidence="2 13">Belongs to the GHMP kinase family. Homoserine kinase subfamily.</text>
</comment>
<dbReference type="Gene3D" id="3.30.230.10">
    <property type="match status" value="1"/>
</dbReference>
<dbReference type="HAMAP" id="MF_00384">
    <property type="entry name" value="Homoser_kinase"/>
    <property type="match status" value="1"/>
</dbReference>
<dbReference type="EMBL" id="CP016768">
    <property type="protein sequence ID" value="ASY09701.1"/>
    <property type="molecule type" value="Genomic_DNA"/>
</dbReference>
<dbReference type="InterPro" id="IPR006203">
    <property type="entry name" value="GHMP_knse_ATP-bd_CS"/>
</dbReference>
<dbReference type="InterPro" id="IPR006204">
    <property type="entry name" value="GHMP_kinase_N_dom"/>
</dbReference>
<dbReference type="GO" id="GO:0005737">
    <property type="term" value="C:cytoplasm"/>
    <property type="evidence" value="ECO:0007669"/>
    <property type="project" value="UniProtKB-SubCell"/>
</dbReference>
<dbReference type="SUPFAM" id="SSF55060">
    <property type="entry name" value="GHMP Kinase, C-terminal domain"/>
    <property type="match status" value="1"/>
</dbReference>
<feature type="binding site" evidence="13">
    <location>
        <begin position="102"/>
        <end position="112"/>
    </location>
    <ligand>
        <name>ATP</name>
        <dbReference type="ChEBI" id="CHEBI:30616"/>
    </ligand>
</feature>
<evidence type="ECO:0000256" key="9">
    <source>
        <dbReference type="ARBA" id="ARBA00022777"/>
    </source>
</evidence>
<comment type="function">
    <text evidence="12 13">Catalyzes the ATP-dependent phosphorylation of L-homoserine to L-homoserine phosphate.</text>
</comment>
<evidence type="ECO:0000256" key="12">
    <source>
        <dbReference type="ARBA" id="ARBA00049954"/>
    </source>
</evidence>
<evidence type="ECO:0000259" key="14">
    <source>
        <dbReference type="Pfam" id="PF00288"/>
    </source>
</evidence>
<feature type="domain" description="GHMP kinase C-terminal" evidence="15">
    <location>
        <begin position="233"/>
        <end position="287"/>
    </location>
</feature>
<dbReference type="InterPro" id="IPR036554">
    <property type="entry name" value="GHMP_kinase_C_sf"/>
</dbReference>
<dbReference type="Gene3D" id="3.30.70.890">
    <property type="entry name" value="GHMP kinase, C-terminal domain"/>
    <property type="match status" value="1"/>
</dbReference>
<dbReference type="EC" id="2.7.1.39" evidence="3 13"/>
<dbReference type="GO" id="GO:0005524">
    <property type="term" value="F:ATP binding"/>
    <property type="evidence" value="ECO:0007669"/>
    <property type="project" value="UniProtKB-UniRule"/>
</dbReference>
<organism evidence="16 17">
    <name type="scientific">Candidatus Nanopelagicus limnae</name>
    <dbReference type="NCBI Taxonomy" id="1884634"/>
    <lineage>
        <taxon>Bacteria</taxon>
        <taxon>Bacillati</taxon>
        <taxon>Actinomycetota</taxon>
        <taxon>Actinomycetes</taxon>
        <taxon>Candidatus Nanopelagicales</taxon>
        <taxon>Candidatus Nanopelagicaceae</taxon>
        <taxon>Candidatus Nanopelagicus</taxon>
    </lineage>
</organism>
<dbReference type="OrthoDB" id="9769912at2"/>
<dbReference type="GO" id="GO:0004413">
    <property type="term" value="F:homoserine kinase activity"/>
    <property type="evidence" value="ECO:0007669"/>
    <property type="project" value="UniProtKB-UniRule"/>
</dbReference>
<dbReference type="Pfam" id="PF00288">
    <property type="entry name" value="GHMP_kinases_N"/>
    <property type="match status" value="1"/>
</dbReference>
<dbReference type="GO" id="GO:0009088">
    <property type="term" value="P:threonine biosynthetic process"/>
    <property type="evidence" value="ECO:0007669"/>
    <property type="project" value="UniProtKB-UniRule"/>
</dbReference>
<evidence type="ECO:0000256" key="8">
    <source>
        <dbReference type="ARBA" id="ARBA00022741"/>
    </source>
</evidence>
<feature type="domain" description="GHMP kinase N-terminal" evidence="14">
    <location>
        <begin position="73"/>
        <end position="158"/>
    </location>
</feature>
<evidence type="ECO:0000256" key="6">
    <source>
        <dbReference type="ARBA" id="ARBA00022679"/>
    </source>
</evidence>
<dbReference type="SUPFAM" id="SSF54211">
    <property type="entry name" value="Ribosomal protein S5 domain 2-like"/>
    <property type="match status" value="1"/>
</dbReference>
<dbReference type="PANTHER" id="PTHR20861:SF1">
    <property type="entry name" value="HOMOSERINE KINASE"/>
    <property type="match status" value="1"/>
</dbReference>
<dbReference type="PROSITE" id="PS00627">
    <property type="entry name" value="GHMP_KINASES_ATP"/>
    <property type="match status" value="1"/>
</dbReference>
<evidence type="ECO:0000256" key="2">
    <source>
        <dbReference type="ARBA" id="ARBA00007370"/>
    </source>
</evidence>
<dbReference type="InterPro" id="IPR014721">
    <property type="entry name" value="Ribsml_uS5_D2-typ_fold_subgr"/>
</dbReference>
<evidence type="ECO:0000256" key="11">
    <source>
        <dbReference type="ARBA" id="ARBA00049375"/>
    </source>
</evidence>
<dbReference type="PANTHER" id="PTHR20861">
    <property type="entry name" value="HOMOSERINE/4-DIPHOSPHOCYTIDYL-2-C-METHYL-D-ERYTHRITOL KINASE"/>
    <property type="match status" value="1"/>
</dbReference>
<accession>A0A249JYU7</accession>
<dbReference type="UniPathway" id="UPA00050">
    <property type="reaction ID" value="UER00064"/>
</dbReference>